<protein>
    <recommendedName>
        <fullName evidence="1">Chaperone NapD</fullName>
    </recommendedName>
    <alternativeName>
        <fullName evidence="1">NapA signal peptide-binding chaperone NapD</fullName>
    </alternativeName>
</protein>
<comment type="subcellular location">
    <subcellularLocation>
        <location evidence="1">Cytoplasm</location>
    </subcellularLocation>
</comment>
<reference evidence="2 3" key="1">
    <citation type="submission" date="2017-12" db="EMBL/GenBank/DDBJ databases">
        <title>Phylogenetic diversity of female urinary microbiome.</title>
        <authorList>
            <person name="Thomas-White K."/>
            <person name="Wolfe A.J."/>
        </authorList>
    </citation>
    <scope>NUCLEOTIDE SEQUENCE [LARGE SCALE GENOMIC DNA]</scope>
    <source>
        <strain evidence="2 3">UMB0112</strain>
    </source>
</reference>
<gene>
    <name evidence="1" type="primary">napD</name>
    <name evidence="2" type="ORF">CYJ41_01985</name>
</gene>
<dbReference type="GO" id="GO:0005737">
    <property type="term" value="C:cytoplasm"/>
    <property type="evidence" value="ECO:0007669"/>
    <property type="project" value="UniProtKB-SubCell"/>
</dbReference>
<proteinExistence type="inferred from homology"/>
<comment type="subunit">
    <text evidence="1">Interacts with the cytoplasmic NapA precursor.</text>
</comment>
<keyword evidence="1" id="KW-0963">Cytoplasm</keyword>
<dbReference type="HAMAP" id="MF_02200">
    <property type="entry name" value="NapD"/>
    <property type="match status" value="1"/>
</dbReference>
<dbReference type="GO" id="GO:0051224">
    <property type="term" value="P:negative regulation of protein transport"/>
    <property type="evidence" value="ECO:0007669"/>
    <property type="project" value="UniProtKB-UniRule"/>
</dbReference>
<sequence>MNISSLVVNLIDKNGLNLAIENLNKIKNCEVIAHQNNQIVVVLECESFDEQIKTFKEIECLENVKEACMVYNYEDSDVSLKQNFIDEVLNKELKAGVIKYSGNIKV</sequence>
<dbReference type="RefSeq" id="WP_101636687.1">
    <property type="nucleotide sequence ID" value="NZ_BQNW01000001.1"/>
</dbReference>
<keyword evidence="1" id="KW-0143">Chaperone</keyword>
<comment type="similarity">
    <text evidence="1">Belongs to the NapD family.</text>
</comment>
<comment type="caution">
    <text evidence="2">The sequence shown here is derived from an EMBL/GenBank/DDBJ whole genome shotgun (WGS) entry which is preliminary data.</text>
</comment>
<evidence type="ECO:0000313" key="3">
    <source>
        <dbReference type="Proteomes" id="UP000234639"/>
    </source>
</evidence>
<dbReference type="GO" id="GO:0005048">
    <property type="term" value="F:signal sequence binding"/>
    <property type="evidence" value="ECO:0007669"/>
    <property type="project" value="UniProtKB-UniRule"/>
</dbReference>
<dbReference type="InterPro" id="IPR005623">
    <property type="entry name" value="Chaperone_NapD_NO3_reduct"/>
</dbReference>
<name>A0A2I1NBF1_9BACT</name>
<dbReference type="Gene3D" id="3.30.70.920">
    <property type="match status" value="1"/>
</dbReference>
<evidence type="ECO:0000313" key="2">
    <source>
        <dbReference type="EMBL" id="PKZ29682.1"/>
    </source>
</evidence>
<dbReference type="Proteomes" id="UP000234639">
    <property type="component" value="Unassembled WGS sequence"/>
</dbReference>
<accession>A0A2I1NBF1</accession>
<comment type="function">
    <text evidence="1">Chaperone for NapA, the catalytic subunit of the periplasmic nitrate reductase. It binds directly and specifically to the twin-arginine signal peptide of NapA, preventing premature interaction with the Tat translocase and premature export.</text>
</comment>
<dbReference type="EMBL" id="PKHU01000002">
    <property type="protein sequence ID" value="PKZ29682.1"/>
    <property type="molecule type" value="Genomic_DNA"/>
</dbReference>
<dbReference type="Pfam" id="PF03927">
    <property type="entry name" value="NapD"/>
    <property type="match status" value="1"/>
</dbReference>
<dbReference type="AlphaFoldDB" id="A0A2I1NBF1"/>
<evidence type="ECO:0000256" key="1">
    <source>
        <dbReference type="HAMAP-Rule" id="MF_02200"/>
    </source>
</evidence>
<organism evidence="2 3">
    <name type="scientific">Campylobacter ureolyticus</name>
    <dbReference type="NCBI Taxonomy" id="827"/>
    <lineage>
        <taxon>Bacteria</taxon>
        <taxon>Pseudomonadati</taxon>
        <taxon>Campylobacterota</taxon>
        <taxon>Epsilonproteobacteria</taxon>
        <taxon>Campylobacterales</taxon>
        <taxon>Campylobacteraceae</taxon>
        <taxon>Campylobacter</taxon>
    </lineage>
</organism>